<comment type="caution">
    <text evidence="2">The sequence shown here is derived from an EMBL/GenBank/DDBJ whole genome shotgun (WGS) entry which is preliminary data.</text>
</comment>
<evidence type="ECO:0000313" key="5">
    <source>
        <dbReference type="EMBL" id="KAE9237664.1"/>
    </source>
</evidence>
<accession>A0A6A3MN72</accession>
<evidence type="ECO:0000313" key="7">
    <source>
        <dbReference type="EMBL" id="KAE9257741.1"/>
    </source>
</evidence>
<dbReference type="InterPro" id="IPR021109">
    <property type="entry name" value="Peptidase_aspartic_dom_sf"/>
</dbReference>
<dbReference type="EMBL" id="QXGC01000016">
    <property type="protein sequence ID" value="KAE9255083.1"/>
    <property type="molecule type" value="Genomic_DNA"/>
</dbReference>
<keyword evidence="9" id="KW-1185">Reference proteome</keyword>
<evidence type="ECO:0000313" key="15">
    <source>
        <dbReference type="Proteomes" id="UP000476176"/>
    </source>
</evidence>
<evidence type="ECO:0000313" key="14">
    <source>
        <dbReference type="Proteomes" id="UP000460718"/>
    </source>
</evidence>
<sequence length="108" mass="11516">MLSTSATTVVSCSAACAIFTLASVNGDSAVSAFFDSGASFNAIDPPCRRAARIEHANPIQLTIGTNRSVLGQRRFMIINIKLDGFPVYSTDAFDLELPENKNVLLGHP</sequence>
<dbReference type="Proteomes" id="UP000460718">
    <property type="component" value="Unassembled WGS sequence"/>
</dbReference>
<dbReference type="Proteomes" id="UP000437068">
    <property type="component" value="Unassembled WGS sequence"/>
</dbReference>
<evidence type="ECO:0000313" key="9">
    <source>
        <dbReference type="Proteomes" id="UP000433483"/>
    </source>
</evidence>
<name>A0A6A3MN72_9STRA</name>
<dbReference type="EMBL" id="QXGA01000077">
    <property type="protein sequence ID" value="KAE9153213.1"/>
    <property type="molecule type" value="Genomic_DNA"/>
</dbReference>
<proteinExistence type="predicted"/>
<evidence type="ECO:0000313" key="11">
    <source>
        <dbReference type="Proteomes" id="UP000440367"/>
    </source>
</evidence>
<evidence type="ECO:0000313" key="6">
    <source>
        <dbReference type="EMBL" id="KAE9255083.1"/>
    </source>
</evidence>
<feature type="chain" id="PRO_5036165156" description="Peptidase A2 domain-containing protein" evidence="1">
    <location>
        <begin position="23"/>
        <end position="108"/>
    </location>
</feature>
<evidence type="ECO:0000313" key="2">
    <source>
        <dbReference type="EMBL" id="KAE9030998.1"/>
    </source>
</evidence>
<evidence type="ECO:0000313" key="4">
    <source>
        <dbReference type="EMBL" id="KAE9153213.1"/>
    </source>
</evidence>
<organism evidence="2 14">
    <name type="scientific">Phytophthora fragariae</name>
    <dbReference type="NCBI Taxonomy" id="53985"/>
    <lineage>
        <taxon>Eukaryota</taxon>
        <taxon>Sar</taxon>
        <taxon>Stramenopiles</taxon>
        <taxon>Oomycota</taxon>
        <taxon>Peronosporomycetes</taxon>
        <taxon>Peronosporales</taxon>
        <taxon>Peronosporaceae</taxon>
        <taxon>Phytophthora</taxon>
    </lineage>
</organism>
<dbReference type="OrthoDB" id="163163at2759"/>
<reference evidence="14 15" key="1">
    <citation type="submission" date="2018-09" db="EMBL/GenBank/DDBJ databases">
        <title>Genomic investigation of the strawberry pathogen Phytophthora fragariae indicates pathogenicity is determined by transcriptional variation in three key races.</title>
        <authorList>
            <person name="Adams T.M."/>
            <person name="Armitage A.D."/>
            <person name="Sobczyk M.K."/>
            <person name="Bates H.J."/>
            <person name="Dunwell J.M."/>
            <person name="Nellist C.F."/>
            <person name="Harrison R.J."/>
        </authorList>
    </citation>
    <scope>NUCLEOTIDE SEQUENCE [LARGE SCALE GENOMIC DNA]</scope>
    <source>
        <strain evidence="8 10">A4</strain>
        <strain evidence="7 11">BC-1</strain>
        <strain evidence="6 15">BC-23</strain>
        <strain evidence="5 9">NOV-27</strain>
        <strain evidence="4 12">NOV-5</strain>
        <strain evidence="3 13">NOV-71</strain>
        <strain evidence="2 14">SCRP245</strain>
    </source>
</reference>
<dbReference type="Proteomes" id="UP000433483">
    <property type="component" value="Unassembled WGS sequence"/>
</dbReference>
<dbReference type="EMBL" id="QXGD01000016">
    <property type="protein sequence ID" value="KAE9257741.1"/>
    <property type="molecule type" value="Genomic_DNA"/>
</dbReference>
<dbReference type="Proteomes" id="UP000440732">
    <property type="component" value="Unassembled WGS sequence"/>
</dbReference>
<protein>
    <recommendedName>
        <fullName evidence="16">Peptidase A2 domain-containing protein</fullName>
    </recommendedName>
</protein>
<feature type="signal peptide" evidence="1">
    <location>
        <begin position="1"/>
        <end position="22"/>
    </location>
</feature>
<evidence type="ECO:0000313" key="12">
    <source>
        <dbReference type="Proteomes" id="UP000440732"/>
    </source>
</evidence>
<dbReference type="Gene3D" id="2.40.70.10">
    <property type="entry name" value="Acid Proteases"/>
    <property type="match status" value="1"/>
</dbReference>
<dbReference type="EMBL" id="QXFW01000007">
    <property type="protein sequence ID" value="KAE9030998.1"/>
    <property type="molecule type" value="Genomic_DNA"/>
</dbReference>
<dbReference type="EMBL" id="QXGB01000011">
    <property type="protein sequence ID" value="KAE9237664.1"/>
    <property type="molecule type" value="Genomic_DNA"/>
</dbReference>
<gene>
    <name evidence="8" type="ORF">PF001_g736</name>
    <name evidence="7" type="ORF">PF002_g755</name>
    <name evidence="6" type="ORF">PF004_g758</name>
    <name evidence="5" type="ORF">PF005_g554</name>
    <name evidence="4" type="ORF">PF006_g2647</name>
    <name evidence="3" type="ORF">PF007_g640</name>
    <name evidence="2" type="ORF">PF011_g340</name>
</gene>
<dbReference type="Proteomes" id="UP000476176">
    <property type="component" value="Unassembled WGS sequence"/>
</dbReference>
<evidence type="ECO:0000313" key="8">
    <source>
        <dbReference type="EMBL" id="KAE9329768.1"/>
    </source>
</evidence>
<dbReference type="EMBL" id="QXFZ01000013">
    <property type="protein sequence ID" value="KAE9140447.1"/>
    <property type="molecule type" value="Genomic_DNA"/>
</dbReference>
<evidence type="ECO:0000256" key="1">
    <source>
        <dbReference type="SAM" id="SignalP"/>
    </source>
</evidence>
<dbReference type="EMBL" id="QXGE01000015">
    <property type="protein sequence ID" value="KAE9329768.1"/>
    <property type="molecule type" value="Genomic_DNA"/>
</dbReference>
<dbReference type="AlphaFoldDB" id="A0A6A3MN72"/>
<dbReference type="Proteomes" id="UP000441208">
    <property type="component" value="Unassembled WGS sequence"/>
</dbReference>
<evidence type="ECO:0008006" key="16">
    <source>
        <dbReference type="Google" id="ProtNLM"/>
    </source>
</evidence>
<evidence type="ECO:0000313" key="3">
    <source>
        <dbReference type="EMBL" id="KAE9140447.1"/>
    </source>
</evidence>
<dbReference type="Proteomes" id="UP000440367">
    <property type="component" value="Unassembled WGS sequence"/>
</dbReference>
<evidence type="ECO:0000313" key="10">
    <source>
        <dbReference type="Proteomes" id="UP000437068"/>
    </source>
</evidence>
<dbReference type="Pfam" id="PF13650">
    <property type="entry name" value="Asp_protease_2"/>
    <property type="match status" value="1"/>
</dbReference>
<evidence type="ECO:0000313" key="13">
    <source>
        <dbReference type="Proteomes" id="UP000441208"/>
    </source>
</evidence>
<keyword evidence="1" id="KW-0732">Signal</keyword>